<accession>A0A2X2SSR1</accession>
<dbReference type="Proteomes" id="UP000250169">
    <property type="component" value="Unassembled WGS sequence"/>
</dbReference>
<name>A0A2X2SSR1_CAPOC</name>
<reference evidence="1 2" key="1">
    <citation type="submission" date="2018-06" db="EMBL/GenBank/DDBJ databases">
        <authorList>
            <consortium name="Pathogen Informatics"/>
            <person name="Doyle S."/>
        </authorList>
    </citation>
    <scope>NUCLEOTIDE SEQUENCE [LARGE SCALE GENOMIC DNA]</scope>
    <source>
        <strain evidence="1 2">NCTC11545</strain>
    </source>
</reference>
<dbReference type="EMBL" id="UAVS01000008">
    <property type="protein sequence ID" value="SQA94924.1"/>
    <property type="molecule type" value="Genomic_DNA"/>
</dbReference>
<sequence>MDIVSINKIYNQYQLEFKHSGNEESIINLLLKQKEWNLLDDDQKLIKRKKYLFDFEKYFIYNEKRERVFLYENLVFQTYLKIKDSLNIIEADISSFEGFFFRIKSMLFCEKELVNQYESFKRIGHVPFEIFEPLIEKVKDTQEYKQYRLDELFEEYKKMYQLFLEKPYE</sequence>
<proteinExistence type="predicted"/>
<evidence type="ECO:0000313" key="1">
    <source>
        <dbReference type="EMBL" id="SQA94924.1"/>
    </source>
</evidence>
<gene>
    <name evidence="1" type="ORF">NCTC11545_02127</name>
</gene>
<dbReference type="RefSeq" id="WP_111973167.1">
    <property type="nucleotide sequence ID" value="NZ_UAVS01000008.1"/>
</dbReference>
<evidence type="ECO:0000313" key="2">
    <source>
        <dbReference type="Proteomes" id="UP000250169"/>
    </source>
</evidence>
<protein>
    <submittedName>
        <fullName evidence="1">Uncharacterized protein</fullName>
    </submittedName>
</protein>
<organism evidence="1 2">
    <name type="scientific">Capnocytophaga ochracea</name>
    <dbReference type="NCBI Taxonomy" id="1018"/>
    <lineage>
        <taxon>Bacteria</taxon>
        <taxon>Pseudomonadati</taxon>
        <taxon>Bacteroidota</taxon>
        <taxon>Flavobacteriia</taxon>
        <taxon>Flavobacteriales</taxon>
        <taxon>Flavobacteriaceae</taxon>
        <taxon>Capnocytophaga</taxon>
    </lineage>
</organism>
<dbReference type="AlphaFoldDB" id="A0A2X2SSR1"/>